<reference evidence="6 7" key="1">
    <citation type="submission" date="2024-10" db="EMBL/GenBank/DDBJ databases">
        <title>The Natural Products Discovery Center: Release of the First 8490 Sequenced Strains for Exploring Actinobacteria Biosynthetic Diversity.</title>
        <authorList>
            <person name="Kalkreuter E."/>
            <person name="Kautsar S.A."/>
            <person name="Yang D."/>
            <person name="Bader C.D."/>
            <person name="Teijaro C.N."/>
            <person name="Fluegel L."/>
            <person name="Davis C.M."/>
            <person name="Simpson J.R."/>
            <person name="Lauterbach L."/>
            <person name="Steele A.D."/>
            <person name="Gui C."/>
            <person name="Meng S."/>
            <person name="Li G."/>
            <person name="Viehrig K."/>
            <person name="Ye F."/>
            <person name="Su P."/>
            <person name="Kiefer A.F."/>
            <person name="Nichols A."/>
            <person name="Cepeda A.J."/>
            <person name="Yan W."/>
            <person name="Fan B."/>
            <person name="Jiang Y."/>
            <person name="Adhikari A."/>
            <person name="Zheng C.-J."/>
            <person name="Schuster L."/>
            <person name="Cowan T.M."/>
            <person name="Smanski M.J."/>
            <person name="Chevrette M.G."/>
            <person name="De Carvalho L.P.S."/>
            <person name="Shen B."/>
        </authorList>
    </citation>
    <scope>NUCLEOTIDE SEQUENCE [LARGE SCALE GENOMIC DNA]</scope>
    <source>
        <strain evidence="6 7">NPDC051599</strain>
    </source>
</reference>
<dbReference type="SUPFAM" id="SSF49899">
    <property type="entry name" value="Concanavalin A-like lectins/glucanases"/>
    <property type="match status" value="1"/>
</dbReference>
<comment type="similarity">
    <text evidence="1 4">Belongs to the glycosyl hydrolase 43 family.</text>
</comment>
<accession>A0ABW7Y5P9</accession>
<feature type="domain" description="Beta-xylosidase C-terminal Concanavalin A-like" evidence="5">
    <location>
        <begin position="300"/>
        <end position="515"/>
    </location>
</feature>
<dbReference type="Pfam" id="PF17851">
    <property type="entry name" value="GH43_C2"/>
    <property type="match status" value="1"/>
</dbReference>
<organism evidence="6 7">
    <name type="scientific">Streptomyces cellulosae</name>
    <dbReference type="NCBI Taxonomy" id="1968"/>
    <lineage>
        <taxon>Bacteria</taxon>
        <taxon>Bacillati</taxon>
        <taxon>Actinomycetota</taxon>
        <taxon>Actinomycetes</taxon>
        <taxon>Kitasatosporales</taxon>
        <taxon>Streptomycetaceae</taxon>
        <taxon>Streptomyces</taxon>
    </lineage>
</organism>
<dbReference type="CDD" id="cd18617">
    <property type="entry name" value="GH43_XynB-like"/>
    <property type="match status" value="1"/>
</dbReference>
<dbReference type="InterPro" id="IPR023296">
    <property type="entry name" value="Glyco_hydro_beta-prop_sf"/>
</dbReference>
<evidence type="ECO:0000256" key="2">
    <source>
        <dbReference type="ARBA" id="ARBA00022801"/>
    </source>
</evidence>
<keyword evidence="7" id="KW-1185">Reference proteome</keyword>
<dbReference type="InterPro" id="IPR013320">
    <property type="entry name" value="ConA-like_dom_sf"/>
</dbReference>
<dbReference type="Proteomes" id="UP001612415">
    <property type="component" value="Unassembled WGS sequence"/>
</dbReference>
<dbReference type="InterPro" id="IPR041542">
    <property type="entry name" value="GH43_C2"/>
</dbReference>
<dbReference type="EMBL" id="JBITDC010000008">
    <property type="protein sequence ID" value="MFI5677691.1"/>
    <property type="molecule type" value="Genomic_DNA"/>
</dbReference>
<dbReference type="InterPro" id="IPR006710">
    <property type="entry name" value="Glyco_hydro_43"/>
</dbReference>
<gene>
    <name evidence="6" type="ORF">ACIA8P_23970</name>
</gene>
<evidence type="ECO:0000256" key="4">
    <source>
        <dbReference type="RuleBase" id="RU361187"/>
    </source>
</evidence>
<dbReference type="PANTHER" id="PTHR42812">
    <property type="entry name" value="BETA-XYLOSIDASE"/>
    <property type="match status" value="1"/>
</dbReference>
<dbReference type="SUPFAM" id="SSF75005">
    <property type="entry name" value="Arabinanase/levansucrase/invertase"/>
    <property type="match status" value="1"/>
</dbReference>
<dbReference type="Gene3D" id="2.115.10.20">
    <property type="entry name" value="Glycosyl hydrolase domain, family 43"/>
    <property type="match status" value="1"/>
</dbReference>
<dbReference type="InterPro" id="IPR051795">
    <property type="entry name" value="Glycosyl_Hydrlase_43"/>
</dbReference>
<dbReference type="Pfam" id="PF04616">
    <property type="entry name" value="Glyco_hydro_43"/>
    <property type="match status" value="1"/>
</dbReference>
<dbReference type="PANTHER" id="PTHR42812:SF12">
    <property type="entry name" value="BETA-XYLOSIDASE-RELATED"/>
    <property type="match status" value="1"/>
</dbReference>
<evidence type="ECO:0000256" key="3">
    <source>
        <dbReference type="ARBA" id="ARBA00023295"/>
    </source>
</evidence>
<name>A0ABW7Y5P9_STRCE</name>
<sequence length="519" mass="56452">MRTYDNPVIGGFHPDPSVCRVGEDYYLVCSSFECYPGVPLFHSRDLVHWRQIGNVLDRPGQLTLPADTVASAGIYAPTIRHHDGRFYMITTSVAGGGTFLVSSERPEGPWSDPVRIDLEGIDPDLAWDEDGSCWCAVSGVRLARIDPATGQVLEGPLPVWSGTGLQHPEAPHLHRIGDWWYLMLAEGGTAHGHAVSIARARSPRGPYEPAPANPVLSHRSTGLPVQCTGHADLVQAPDGTWWMLLLGTRPRGFFPGFHVLGRETFLTPVEWVDGWPRVGPVRERHPAPAAWHPLPRPPERDDFDADRLAPYWISPRSRPEGSWSLTERPGRLTLHATGDSLDRPGHTFVGRRQQHPDCRVAARLEPGAGRAGLSVRIDEAHHYDLEIGGGEASVHVRIGPVRQCVARRQLPSGPVTLVVETRTTSLVPPSVTSSREPGPGVRPGGPDTVVLSVEGHESVEGQASAEARASVEAREPLAELDGRYLSTQVAGGFTGRVIGMYVTKGSASFDWFSYTASDS</sequence>
<comment type="caution">
    <text evidence="6">The sequence shown here is derived from an EMBL/GenBank/DDBJ whole genome shotgun (WGS) entry which is preliminary data.</text>
</comment>
<dbReference type="Gene3D" id="2.60.120.200">
    <property type="match status" value="1"/>
</dbReference>
<proteinExistence type="inferred from homology"/>
<dbReference type="GO" id="GO:0016787">
    <property type="term" value="F:hydrolase activity"/>
    <property type="evidence" value="ECO:0007669"/>
    <property type="project" value="UniProtKB-KW"/>
</dbReference>
<evidence type="ECO:0000313" key="6">
    <source>
        <dbReference type="EMBL" id="MFI5677691.1"/>
    </source>
</evidence>
<dbReference type="RefSeq" id="WP_398658320.1">
    <property type="nucleotide sequence ID" value="NZ_JBITDC010000008.1"/>
</dbReference>
<keyword evidence="3 4" id="KW-0326">Glycosidase</keyword>
<protein>
    <submittedName>
        <fullName evidence="6">Glycoside hydrolase family 43 protein</fullName>
    </submittedName>
</protein>
<keyword evidence="2 4" id="KW-0378">Hydrolase</keyword>
<evidence type="ECO:0000313" key="7">
    <source>
        <dbReference type="Proteomes" id="UP001612415"/>
    </source>
</evidence>
<evidence type="ECO:0000259" key="5">
    <source>
        <dbReference type="Pfam" id="PF17851"/>
    </source>
</evidence>
<evidence type="ECO:0000256" key="1">
    <source>
        <dbReference type="ARBA" id="ARBA00009865"/>
    </source>
</evidence>